<dbReference type="InterPro" id="IPR011089">
    <property type="entry name" value="GmrSD_C"/>
</dbReference>
<feature type="domain" description="GmrSD restriction endonucleases C-terminal" evidence="2">
    <location>
        <begin position="100"/>
        <end position="229"/>
    </location>
</feature>
<dbReference type="PANTHER" id="PTHR24094">
    <property type="entry name" value="SECRETED PROTEIN"/>
    <property type="match status" value="1"/>
</dbReference>
<protein>
    <recommendedName>
        <fullName evidence="2">GmrSD restriction endonucleases C-terminal domain-containing protein</fullName>
    </recommendedName>
</protein>
<comment type="caution">
    <text evidence="3">The sequence shown here is derived from an EMBL/GenBank/DDBJ whole genome shotgun (WGS) entry which is preliminary data.</text>
</comment>
<dbReference type="AlphaFoldDB" id="A0A4R8SZY4"/>
<dbReference type="Proteomes" id="UP000294604">
    <property type="component" value="Unassembled WGS sequence"/>
</dbReference>
<dbReference type="Pfam" id="PF07510">
    <property type="entry name" value="GmrSD_C"/>
    <property type="match status" value="1"/>
</dbReference>
<dbReference type="RefSeq" id="WP_134080871.1">
    <property type="nucleotide sequence ID" value="NZ_PECL01000002.1"/>
</dbReference>
<evidence type="ECO:0000313" key="4">
    <source>
        <dbReference type="Proteomes" id="UP000294604"/>
    </source>
</evidence>
<gene>
    <name evidence="3" type="ORF">CCUG60884_00187</name>
</gene>
<feature type="signal peptide" evidence="1">
    <location>
        <begin position="1"/>
        <end position="26"/>
    </location>
</feature>
<dbReference type="EMBL" id="PECL01000002">
    <property type="protein sequence ID" value="TEA09197.1"/>
    <property type="molecule type" value="Genomic_DNA"/>
</dbReference>
<evidence type="ECO:0000313" key="3">
    <source>
        <dbReference type="EMBL" id="TEA09197.1"/>
    </source>
</evidence>
<keyword evidence="1" id="KW-0732">Signal</keyword>
<sequence precursor="true">MRRRRRYALLAAAAVTAAITSWTAHSAGPQAPPPVGTAVVVTAEQSAAIRSLLTQATVVERLPQIPGYERGCGLNKKTRAKQKCVFGPAWADVRKTGCDERNQALAKALKSPVFKQGTRNCKVVAGVLDPDPYSGKVINFTIDKPSQIQLDHTFAVERAWNAGAAGWDLQRRKRFINDLENVFVVDGRLNEAKHSSGLEWLPPNAAFRCTYIQRYLQIAIKYQLAITRSDAKIATNTCQSALTSS</sequence>
<evidence type="ECO:0000256" key="1">
    <source>
        <dbReference type="SAM" id="SignalP"/>
    </source>
</evidence>
<accession>A0A4R8SZY4</accession>
<evidence type="ECO:0000259" key="2">
    <source>
        <dbReference type="Pfam" id="PF07510"/>
    </source>
</evidence>
<proteinExistence type="predicted"/>
<dbReference type="PANTHER" id="PTHR24094:SF15">
    <property type="entry name" value="AMP-DEPENDENT SYNTHETASE_LIGASE DOMAIN-CONTAINING PROTEIN-RELATED"/>
    <property type="match status" value="1"/>
</dbReference>
<reference evidence="3 4" key="1">
    <citation type="journal article" date="2019" name="Sci. Rep.">
        <title>Extended insight into the Mycobacterium chelonae-abscessus complex through whole genome sequencing of Mycobacterium salmoniphilum outbreak and Mycobacterium salmoniphilum-like strains.</title>
        <authorList>
            <person name="Behra P.R.K."/>
            <person name="Das S."/>
            <person name="Pettersson B.M.F."/>
            <person name="Shirreff L."/>
            <person name="DuCote T."/>
            <person name="Jacobsson K.G."/>
            <person name="Ennis D.G."/>
            <person name="Kirsebom L.A."/>
        </authorList>
    </citation>
    <scope>NUCLEOTIDE SEQUENCE [LARGE SCALE GENOMIC DNA]</scope>
    <source>
        <strain evidence="3 4">CCUG 60884</strain>
    </source>
</reference>
<feature type="chain" id="PRO_5020751974" description="GmrSD restriction endonucleases C-terminal domain-containing protein" evidence="1">
    <location>
        <begin position="27"/>
        <end position="245"/>
    </location>
</feature>
<name>A0A4R8SZY4_9MYCO</name>
<organism evidence="3 4">
    <name type="scientific">Mycobacteroides salmoniphilum</name>
    <dbReference type="NCBI Taxonomy" id="404941"/>
    <lineage>
        <taxon>Bacteria</taxon>
        <taxon>Bacillati</taxon>
        <taxon>Actinomycetota</taxon>
        <taxon>Actinomycetes</taxon>
        <taxon>Mycobacteriales</taxon>
        <taxon>Mycobacteriaceae</taxon>
        <taxon>Mycobacteroides</taxon>
    </lineage>
</organism>